<gene>
    <name evidence="2" type="ORF">LPB144_04445</name>
</gene>
<dbReference type="KEGG" id="grl:LPB144_04445"/>
<sequence>MRYLPILFLSIFLMVFTSCSDEMSLQEYYVNNQQDADFIALDLPADIFTNKDELDEEQLKTLNSVRKINFLALESPGNEKKFEQQKTELDQIFQNEKYQLLMKYGGDGKKAELYFTGSEEAVDELIVYAFDDSRGLGLARILGENMEPDKILKLIKSLENDDINAEGVKGLNEIFRIRLTKEKDSLI</sequence>
<dbReference type="RefSeq" id="WP_072552360.1">
    <property type="nucleotide sequence ID" value="NZ_CP018153.1"/>
</dbReference>
<organism evidence="2 3">
    <name type="scientific">Christiangramia salexigens</name>
    <dbReference type="NCBI Taxonomy" id="1913577"/>
    <lineage>
        <taxon>Bacteria</taxon>
        <taxon>Pseudomonadati</taxon>
        <taxon>Bacteroidota</taxon>
        <taxon>Flavobacteriia</taxon>
        <taxon>Flavobacteriales</taxon>
        <taxon>Flavobacteriaceae</taxon>
        <taxon>Christiangramia</taxon>
    </lineage>
</organism>
<proteinExistence type="predicted"/>
<evidence type="ECO:0000313" key="2">
    <source>
        <dbReference type="EMBL" id="APG59707.1"/>
    </source>
</evidence>
<feature type="chain" id="PRO_5012588986" description="DUF4252 domain-containing protein" evidence="1">
    <location>
        <begin position="21"/>
        <end position="187"/>
    </location>
</feature>
<dbReference type="Proteomes" id="UP000182510">
    <property type="component" value="Chromosome"/>
</dbReference>
<dbReference type="InterPro" id="IPR025348">
    <property type="entry name" value="DUF4252"/>
</dbReference>
<protein>
    <recommendedName>
        <fullName evidence="4">DUF4252 domain-containing protein</fullName>
    </recommendedName>
</protein>
<dbReference type="STRING" id="1913577.LPB144_04445"/>
<dbReference type="EMBL" id="CP018153">
    <property type="protein sequence ID" value="APG59707.1"/>
    <property type="molecule type" value="Genomic_DNA"/>
</dbReference>
<dbReference type="OrthoDB" id="1143555at2"/>
<evidence type="ECO:0000256" key="1">
    <source>
        <dbReference type="SAM" id="SignalP"/>
    </source>
</evidence>
<dbReference type="AlphaFoldDB" id="A0A1L3J3K4"/>
<reference evidence="2 3" key="1">
    <citation type="submission" date="2016-11" db="EMBL/GenBank/DDBJ databases">
        <title>Gramella sp. LPB0144 isolated from marine environment.</title>
        <authorList>
            <person name="Kim E."/>
            <person name="Yi H."/>
        </authorList>
    </citation>
    <scope>NUCLEOTIDE SEQUENCE [LARGE SCALE GENOMIC DNA]</scope>
    <source>
        <strain evidence="2 3">LPB0144</strain>
    </source>
</reference>
<dbReference type="PROSITE" id="PS51257">
    <property type="entry name" value="PROKAR_LIPOPROTEIN"/>
    <property type="match status" value="1"/>
</dbReference>
<keyword evidence="1" id="KW-0732">Signal</keyword>
<accession>A0A1L3J3K4</accession>
<keyword evidence="3" id="KW-1185">Reference proteome</keyword>
<dbReference type="Pfam" id="PF14060">
    <property type="entry name" value="DUF4252"/>
    <property type="match status" value="1"/>
</dbReference>
<name>A0A1L3J3K4_9FLAO</name>
<feature type="signal peptide" evidence="1">
    <location>
        <begin position="1"/>
        <end position="20"/>
    </location>
</feature>
<evidence type="ECO:0008006" key="4">
    <source>
        <dbReference type="Google" id="ProtNLM"/>
    </source>
</evidence>
<evidence type="ECO:0000313" key="3">
    <source>
        <dbReference type="Proteomes" id="UP000182510"/>
    </source>
</evidence>